<gene>
    <name evidence="3" type="ORF">GD627_03400</name>
</gene>
<evidence type="ECO:0000313" key="4">
    <source>
        <dbReference type="Proteomes" id="UP000326852"/>
    </source>
</evidence>
<keyword evidence="4" id="KW-1185">Reference proteome</keyword>
<dbReference type="AlphaFoldDB" id="A0A5N6MTV2"/>
<protein>
    <submittedName>
        <fullName evidence="3">ATPase</fullName>
    </submittedName>
</protein>
<comment type="caution">
    <text evidence="3">The sequence shown here is derived from an EMBL/GenBank/DDBJ whole genome shotgun (WGS) entry which is preliminary data.</text>
</comment>
<evidence type="ECO:0000256" key="1">
    <source>
        <dbReference type="ARBA" id="ARBA00006817"/>
    </source>
</evidence>
<proteinExistence type="inferred from homology"/>
<reference evidence="3 4" key="1">
    <citation type="submission" date="2019-08" db="EMBL/GenBank/DDBJ databases">
        <title>Arthrobacter sp. nov., isolated from plateau pika and Tibetan wild ass.</title>
        <authorList>
            <person name="Ge Y."/>
        </authorList>
    </citation>
    <scope>NUCLEOTIDE SEQUENCE [LARGE SCALE GENOMIC DNA]</scope>
    <source>
        <strain evidence="3 4">785</strain>
    </source>
</reference>
<dbReference type="InterPro" id="IPR013538">
    <property type="entry name" value="ASHA1/2-like_C"/>
</dbReference>
<feature type="domain" description="Activator of Hsp90 ATPase homologue 1/2-like C-terminal" evidence="2">
    <location>
        <begin position="36"/>
        <end position="153"/>
    </location>
</feature>
<evidence type="ECO:0000259" key="2">
    <source>
        <dbReference type="Pfam" id="PF08327"/>
    </source>
</evidence>
<organism evidence="3 4">
    <name type="scientific">Arthrobacter yangruifuii</name>
    <dbReference type="NCBI Taxonomy" id="2606616"/>
    <lineage>
        <taxon>Bacteria</taxon>
        <taxon>Bacillati</taxon>
        <taxon>Actinomycetota</taxon>
        <taxon>Actinomycetes</taxon>
        <taxon>Micrococcales</taxon>
        <taxon>Micrococcaceae</taxon>
        <taxon>Arthrobacter</taxon>
    </lineage>
</organism>
<dbReference type="RefSeq" id="WP_152271346.1">
    <property type="nucleotide sequence ID" value="NZ_VTFX01000001.1"/>
</dbReference>
<dbReference type="SUPFAM" id="SSF55961">
    <property type="entry name" value="Bet v1-like"/>
    <property type="match status" value="1"/>
</dbReference>
<dbReference type="Proteomes" id="UP000326852">
    <property type="component" value="Unassembled WGS sequence"/>
</dbReference>
<dbReference type="Pfam" id="PF08327">
    <property type="entry name" value="AHSA1"/>
    <property type="match status" value="1"/>
</dbReference>
<name>A0A5N6MTV2_9MICC</name>
<sequence>MSDLDMILGKTARSYGRRQIQAGHALMIVMVRDIPFPIGEVWSAVADPERLGQWVALPEGDLRRGGNYSLPDGSHGSILRCDGPRLLTVSWAREGSSAGEVEFHLTGEDGSTRFELRYASVRKGFAVTAAPGAGLWTGGAGWEYFLDVMEEYLAGRVPDQPSGILFEIEDEGELAQLFEARNERWRRTADDFDQEHTA</sequence>
<dbReference type="EMBL" id="VTFX01000001">
    <property type="protein sequence ID" value="KAD4060120.1"/>
    <property type="molecule type" value="Genomic_DNA"/>
</dbReference>
<dbReference type="Gene3D" id="3.30.530.20">
    <property type="match status" value="1"/>
</dbReference>
<evidence type="ECO:0000313" key="3">
    <source>
        <dbReference type="EMBL" id="KAD4060120.1"/>
    </source>
</evidence>
<comment type="similarity">
    <text evidence="1">Belongs to the AHA1 family.</text>
</comment>
<accession>A0A5N6MTV2</accession>
<dbReference type="InterPro" id="IPR023393">
    <property type="entry name" value="START-like_dom_sf"/>
</dbReference>